<dbReference type="WBParaSite" id="Pan_g13331.t1">
    <property type="protein sequence ID" value="Pan_g13331.t1"/>
    <property type="gene ID" value="Pan_g13331"/>
</dbReference>
<dbReference type="InterPro" id="IPR009617">
    <property type="entry name" value="Seipin"/>
</dbReference>
<dbReference type="GO" id="GO:0005789">
    <property type="term" value="C:endoplasmic reticulum membrane"/>
    <property type="evidence" value="ECO:0007669"/>
    <property type="project" value="UniProtKB-SubCell"/>
</dbReference>
<accession>A0A7E4UWP3</accession>
<dbReference type="CDD" id="cd23995">
    <property type="entry name" value="Seipin_BSCL2_like"/>
    <property type="match status" value="1"/>
</dbReference>
<keyword evidence="7 9" id="KW-0472">Membrane</keyword>
<proteinExistence type="predicted"/>
<dbReference type="PANTHER" id="PTHR21212">
    <property type="entry name" value="BERNARDINELLI-SEIP CONGENITAL LIPODYSTROPHY 2 HOMOLOG BSCL2 PROTEIN"/>
    <property type="match status" value="1"/>
</dbReference>
<evidence type="ECO:0000256" key="8">
    <source>
        <dbReference type="SAM" id="MobiDB-lite"/>
    </source>
</evidence>
<keyword evidence="10" id="KW-1185">Reference proteome</keyword>
<dbReference type="PANTHER" id="PTHR21212:SF0">
    <property type="entry name" value="SEIPIN"/>
    <property type="match status" value="1"/>
</dbReference>
<evidence type="ECO:0000256" key="1">
    <source>
        <dbReference type="ARBA" id="ARBA00004477"/>
    </source>
</evidence>
<keyword evidence="4" id="KW-0256">Endoplasmic reticulum</keyword>
<evidence type="ECO:0000256" key="4">
    <source>
        <dbReference type="ARBA" id="ARBA00022824"/>
    </source>
</evidence>
<evidence type="ECO:0000256" key="9">
    <source>
        <dbReference type="SAM" id="Phobius"/>
    </source>
</evidence>
<evidence type="ECO:0000256" key="7">
    <source>
        <dbReference type="ARBA" id="ARBA00023136"/>
    </source>
</evidence>
<evidence type="ECO:0000256" key="2">
    <source>
        <dbReference type="ARBA" id="ARBA00022064"/>
    </source>
</evidence>
<keyword evidence="5 9" id="KW-1133">Transmembrane helix</keyword>
<feature type="transmembrane region" description="Helical" evidence="9">
    <location>
        <begin position="21"/>
        <end position="43"/>
    </location>
</feature>
<evidence type="ECO:0000256" key="6">
    <source>
        <dbReference type="ARBA" id="ARBA00023098"/>
    </source>
</evidence>
<feature type="transmembrane region" description="Helical" evidence="9">
    <location>
        <begin position="224"/>
        <end position="246"/>
    </location>
</feature>
<evidence type="ECO:0000313" key="11">
    <source>
        <dbReference type="WBParaSite" id="Pan_g13331.t1"/>
    </source>
</evidence>
<comment type="subcellular location">
    <subcellularLocation>
        <location evidence="1">Endoplasmic reticulum membrane</location>
        <topology evidence="1">Multi-pass membrane protein</topology>
    </subcellularLocation>
</comment>
<sequence length="408" mass="45318">MLLSWLRAGKRGLGRLSWATTLTVVGSFLVGVLLLAAITPLVLRYFLLPNVVSHRQQLDFTFRTCDDQLSGICSYPEAIFDLEQEGLTLSPNYYYTFKLTMELFENSQNKQLGVFQAQVSPKTADGKVIASFKKQVLFKQSFLGNLYRLVRNTCLFPLYLIGYFTQSDCTVDVKFPNNFLERSSQPTAVIAVQLQNKYVQVADAYLELGAHVGLSGYLLSEFPILSYLGSFGLCFAVNMALFLVYWGNKGIRVFADSDVQADQAVFNPSGRTMSISEKTALKRVIPANKEEPSTPANNSPREASSPSTVSSPRPTSPESGFDEETPETWNRDEVPENVPFDELDIPGWGPEAEKPDEAINAVADAIANTVTRDAIESLTNVAQNGLRKRRDSVRIVPRSQLDIPELVE</sequence>
<organism evidence="10 11">
    <name type="scientific">Panagrellus redivivus</name>
    <name type="common">Microworm</name>
    <dbReference type="NCBI Taxonomy" id="6233"/>
    <lineage>
        <taxon>Eukaryota</taxon>
        <taxon>Metazoa</taxon>
        <taxon>Ecdysozoa</taxon>
        <taxon>Nematoda</taxon>
        <taxon>Chromadorea</taxon>
        <taxon>Rhabditida</taxon>
        <taxon>Tylenchina</taxon>
        <taxon>Panagrolaimomorpha</taxon>
        <taxon>Panagrolaimoidea</taxon>
        <taxon>Panagrolaimidae</taxon>
        <taxon>Panagrellus</taxon>
    </lineage>
</organism>
<dbReference type="Proteomes" id="UP000492821">
    <property type="component" value="Unassembled WGS sequence"/>
</dbReference>
<feature type="region of interest" description="Disordered" evidence="8">
    <location>
        <begin position="280"/>
        <end position="353"/>
    </location>
</feature>
<reference evidence="11" key="2">
    <citation type="submission" date="2020-10" db="UniProtKB">
        <authorList>
            <consortium name="WormBaseParasite"/>
        </authorList>
    </citation>
    <scope>IDENTIFICATION</scope>
</reference>
<dbReference type="AlphaFoldDB" id="A0A7E4UWP3"/>
<reference evidence="10" key="1">
    <citation type="journal article" date="2013" name="Genetics">
        <title>The draft genome and transcriptome of Panagrellus redivivus are shaped by the harsh demands of a free-living lifestyle.</title>
        <authorList>
            <person name="Srinivasan J."/>
            <person name="Dillman A.R."/>
            <person name="Macchietto M.G."/>
            <person name="Heikkinen L."/>
            <person name="Lakso M."/>
            <person name="Fracchia K.M."/>
            <person name="Antoshechkin I."/>
            <person name="Mortazavi A."/>
            <person name="Wong G."/>
            <person name="Sternberg P.W."/>
        </authorList>
    </citation>
    <scope>NUCLEOTIDE SEQUENCE [LARGE SCALE GENOMIC DNA]</scope>
    <source>
        <strain evidence="10">MT8872</strain>
    </source>
</reference>
<name>A0A7E4UWP3_PANRE</name>
<keyword evidence="3 9" id="KW-0812">Transmembrane</keyword>
<evidence type="ECO:0000313" key="10">
    <source>
        <dbReference type="Proteomes" id="UP000492821"/>
    </source>
</evidence>
<dbReference type="Pfam" id="PF06775">
    <property type="entry name" value="Seipin"/>
    <property type="match status" value="1"/>
</dbReference>
<feature type="compositionally biased region" description="Low complexity" evidence="8">
    <location>
        <begin position="299"/>
        <end position="319"/>
    </location>
</feature>
<protein>
    <recommendedName>
        <fullName evidence="2">Seipin</fullName>
    </recommendedName>
</protein>
<keyword evidence="6" id="KW-0443">Lipid metabolism</keyword>
<dbReference type="GO" id="GO:0006629">
    <property type="term" value="P:lipid metabolic process"/>
    <property type="evidence" value="ECO:0007669"/>
    <property type="project" value="UniProtKB-KW"/>
</dbReference>
<evidence type="ECO:0000256" key="5">
    <source>
        <dbReference type="ARBA" id="ARBA00022989"/>
    </source>
</evidence>
<evidence type="ECO:0000256" key="3">
    <source>
        <dbReference type="ARBA" id="ARBA00022692"/>
    </source>
</evidence>
<dbReference type="GO" id="GO:0140042">
    <property type="term" value="P:lipid droplet formation"/>
    <property type="evidence" value="ECO:0007669"/>
    <property type="project" value="UniProtKB-ARBA"/>
</dbReference>